<evidence type="ECO:0000313" key="3">
    <source>
        <dbReference type="Proteomes" id="UP001529510"/>
    </source>
</evidence>
<organism evidence="2 3">
    <name type="scientific">Cirrhinus mrigala</name>
    <name type="common">Mrigala</name>
    <dbReference type="NCBI Taxonomy" id="683832"/>
    <lineage>
        <taxon>Eukaryota</taxon>
        <taxon>Metazoa</taxon>
        <taxon>Chordata</taxon>
        <taxon>Craniata</taxon>
        <taxon>Vertebrata</taxon>
        <taxon>Euteleostomi</taxon>
        <taxon>Actinopterygii</taxon>
        <taxon>Neopterygii</taxon>
        <taxon>Teleostei</taxon>
        <taxon>Ostariophysi</taxon>
        <taxon>Cypriniformes</taxon>
        <taxon>Cyprinidae</taxon>
        <taxon>Labeoninae</taxon>
        <taxon>Labeonini</taxon>
        <taxon>Cirrhinus</taxon>
    </lineage>
</organism>
<dbReference type="AlphaFoldDB" id="A0ABD0ML40"/>
<keyword evidence="3" id="KW-1185">Reference proteome</keyword>
<evidence type="ECO:0000256" key="1">
    <source>
        <dbReference type="SAM" id="MobiDB-lite"/>
    </source>
</evidence>
<protein>
    <submittedName>
        <fullName evidence="2">Uncharacterized protein</fullName>
    </submittedName>
</protein>
<name>A0ABD0ML40_CIRMR</name>
<sequence length="55" mass="6183">DRAPASERQHERSDGKETRETPRGEREERRGAAGCGDERGRAASAQRTRPAHARR</sequence>
<accession>A0ABD0ML40</accession>
<feature type="region of interest" description="Disordered" evidence="1">
    <location>
        <begin position="1"/>
        <end position="55"/>
    </location>
</feature>
<comment type="caution">
    <text evidence="2">The sequence shown here is derived from an EMBL/GenBank/DDBJ whole genome shotgun (WGS) entry which is preliminary data.</text>
</comment>
<proteinExistence type="predicted"/>
<reference evidence="2 3" key="1">
    <citation type="submission" date="2024-05" db="EMBL/GenBank/DDBJ databases">
        <title>Genome sequencing and assembly of Indian major carp, Cirrhinus mrigala (Hamilton, 1822).</title>
        <authorList>
            <person name="Mohindra V."/>
            <person name="Chowdhury L.M."/>
            <person name="Lal K."/>
            <person name="Jena J.K."/>
        </authorList>
    </citation>
    <scope>NUCLEOTIDE SEQUENCE [LARGE SCALE GENOMIC DNA]</scope>
    <source>
        <strain evidence="2">CM1030</strain>
        <tissue evidence="2">Blood</tissue>
    </source>
</reference>
<gene>
    <name evidence="2" type="ORF">M9458_053767</name>
</gene>
<dbReference type="EMBL" id="JAMKFB020000267">
    <property type="protein sequence ID" value="KAL0150848.1"/>
    <property type="molecule type" value="Genomic_DNA"/>
</dbReference>
<feature type="non-terminal residue" evidence="2">
    <location>
        <position position="55"/>
    </location>
</feature>
<dbReference type="Proteomes" id="UP001529510">
    <property type="component" value="Unassembled WGS sequence"/>
</dbReference>
<feature type="compositionally biased region" description="Basic and acidic residues" evidence="1">
    <location>
        <begin position="1"/>
        <end position="41"/>
    </location>
</feature>
<feature type="non-terminal residue" evidence="2">
    <location>
        <position position="1"/>
    </location>
</feature>
<evidence type="ECO:0000313" key="2">
    <source>
        <dbReference type="EMBL" id="KAL0150848.1"/>
    </source>
</evidence>